<reference evidence="8" key="1">
    <citation type="journal article" date="2019" name="Int. J. Syst. Evol. Microbiol.">
        <title>The Global Catalogue of Microorganisms (GCM) 10K type strain sequencing project: providing services to taxonomists for standard genome sequencing and annotation.</title>
        <authorList>
            <consortium name="The Broad Institute Genomics Platform"/>
            <consortium name="The Broad Institute Genome Sequencing Center for Infectious Disease"/>
            <person name="Wu L."/>
            <person name="Ma J."/>
        </authorList>
    </citation>
    <scope>NUCLEOTIDE SEQUENCE [LARGE SCALE GENOMIC DNA]</scope>
    <source>
        <strain evidence="8">CCUG 49452</strain>
    </source>
</reference>
<dbReference type="SMART" id="SM00382">
    <property type="entry name" value="AAA"/>
    <property type="match status" value="1"/>
</dbReference>
<organism evidence="7 8">
    <name type="scientific">Giesbergeria sinuosa</name>
    <dbReference type="NCBI Taxonomy" id="80883"/>
    <lineage>
        <taxon>Bacteria</taxon>
        <taxon>Pseudomonadati</taxon>
        <taxon>Pseudomonadota</taxon>
        <taxon>Betaproteobacteria</taxon>
        <taxon>Burkholderiales</taxon>
        <taxon>Comamonadaceae</taxon>
        <taxon>Giesbergeria</taxon>
    </lineage>
</organism>
<name>A0ABV9QAF9_9BURK</name>
<gene>
    <name evidence="7" type="ORF">ACFO6X_04190</name>
</gene>
<feature type="domain" description="ABC transporter" evidence="6">
    <location>
        <begin position="10"/>
        <end position="239"/>
    </location>
</feature>
<evidence type="ECO:0000256" key="3">
    <source>
        <dbReference type="ARBA" id="ARBA00022475"/>
    </source>
</evidence>
<dbReference type="PANTHER" id="PTHR43553:SF24">
    <property type="entry name" value="ENERGY-COUPLING FACTOR TRANSPORTER ATP-BINDING PROTEIN ECFA1"/>
    <property type="match status" value="1"/>
</dbReference>
<keyword evidence="2" id="KW-0813">Transport</keyword>
<keyword evidence="5 7" id="KW-0067">ATP-binding</keyword>
<keyword evidence="8" id="KW-1185">Reference proteome</keyword>
<dbReference type="PANTHER" id="PTHR43553">
    <property type="entry name" value="HEAVY METAL TRANSPORTER"/>
    <property type="match status" value="1"/>
</dbReference>
<keyword evidence="4" id="KW-0547">Nucleotide-binding</keyword>
<proteinExistence type="inferred from homology"/>
<dbReference type="EMBL" id="JBHSHJ010000002">
    <property type="protein sequence ID" value="MFC4788185.1"/>
    <property type="molecule type" value="Genomic_DNA"/>
</dbReference>
<evidence type="ECO:0000313" key="8">
    <source>
        <dbReference type="Proteomes" id="UP001596001"/>
    </source>
</evidence>
<dbReference type="CDD" id="cd03225">
    <property type="entry name" value="ABC_cobalt_CbiO_domain1"/>
    <property type="match status" value="1"/>
</dbReference>
<dbReference type="RefSeq" id="WP_382430348.1">
    <property type="nucleotide sequence ID" value="NZ_JBHSHJ010000002.1"/>
</dbReference>
<accession>A0ABV9QAF9</accession>
<dbReference type="SUPFAM" id="SSF52540">
    <property type="entry name" value="P-loop containing nucleoside triphosphate hydrolases"/>
    <property type="match status" value="1"/>
</dbReference>
<dbReference type="PROSITE" id="PS50893">
    <property type="entry name" value="ABC_TRANSPORTER_2"/>
    <property type="match status" value="1"/>
</dbReference>
<dbReference type="Gene3D" id="3.40.50.300">
    <property type="entry name" value="P-loop containing nucleotide triphosphate hydrolases"/>
    <property type="match status" value="1"/>
</dbReference>
<sequence length="249" mass="27027">MLVTDDCMGCAIKAVSLTRGGRTVFQGLDVNLQEHRIGLIGHNGAGKTSLLRLLCGLETPHAGQVLVQGQDIYAHKPTMPRARLIGMMFQNPEDQIIFPTVEEELALSLQTLSGLGRKAARQSSHAFLETYGLQHWASRSIGSLSQGQRQWVCWLAMLLAQPQVLLLDEPFASLDLPGQIALAHAIDTCAQQVIVSTHALDHVRGFERVIWLDAGRICADGPGDEVCRAYESAVQAQAPAWGVSSPRST</sequence>
<dbReference type="Proteomes" id="UP001596001">
    <property type="component" value="Unassembled WGS sequence"/>
</dbReference>
<dbReference type="Pfam" id="PF00005">
    <property type="entry name" value="ABC_tran"/>
    <property type="match status" value="1"/>
</dbReference>
<evidence type="ECO:0000256" key="4">
    <source>
        <dbReference type="ARBA" id="ARBA00022741"/>
    </source>
</evidence>
<dbReference type="InterPro" id="IPR050095">
    <property type="entry name" value="ECF_ABC_transporter_ATP-bd"/>
</dbReference>
<evidence type="ECO:0000256" key="1">
    <source>
        <dbReference type="ARBA" id="ARBA00005417"/>
    </source>
</evidence>
<dbReference type="InterPro" id="IPR003439">
    <property type="entry name" value="ABC_transporter-like_ATP-bd"/>
</dbReference>
<dbReference type="InterPro" id="IPR015856">
    <property type="entry name" value="ABC_transpr_CbiO/EcfA_su"/>
</dbReference>
<dbReference type="InterPro" id="IPR003593">
    <property type="entry name" value="AAA+_ATPase"/>
</dbReference>
<dbReference type="InterPro" id="IPR027417">
    <property type="entry name" value="P-loop_NTPase"/>
</dbReference>
<evidence type="ECO:0000259" key="6">
    <source>
        <dbReference type="PROSITE" id="PS50893"/>
    </source>
</evidence>
<comment type="caution">
    <text evidence="7">The sequence shown here is derived from an EMBL/GenBank/DDBJ whole genome shotgun (WGS) entry which is preliminary data.</text>
</comment>
<evidence type="ECO:0000256" key="5">
    <source>
        <dbReference type="ARBA" id="ARBA00022840"/>
    </source>
</evidence>
<evidence type="ECO:0000313" key="7">
    <source>
        <dbReference type="EMBL" id="MFC4788185.1"/>
    </source>
</evidence>
<comment type="similarity">
    <text evidence="1">Belongs to the ABC transporter superfamily.</text>
</comment>
<protein>
    <submittedName>
        <fullName evidence="7">Energy-coupling factor ABC transporter ATP-binding protein</fullName>
    </submittedName>
</protein>
<evidence type="ECO:0000256" key="2">
    <source>
        <dbReference type="ARBA" id="ARBA00022448"/>
    </source>
</evidence>
<keyword evidence="3" id="KW-1003">Cell membrane</keyword>
<dbReference type="GO" id="GO:0005524">
    <property type="term" value="F:ATP binding"/>
    <property type="evidence" value="ECO:0007669"/>
    <property type="project" value="UniProtKB-KW"/>
</dbReference>
<keyword evidence="3" id="KW-0472">Membrane</keyword>